<feature type="compositionally biased region" description="Polar residues" evidence="1">
    <location>
        <begin position="470"/>
        <end position="479"/>
    </location>
</feature>
<feature type="region of interest" description="Disordered" evidence="1">
    <location>
        <begin position="128"/>
        <end position="194"/>
    </location>
</feature>
<dbReference type="Proteomes" id="UP001385951">
    <property type="component" value="Unassembled WGS sequence"/>
</dbReference>
<name>A0AAW0FYK6_9APHY</name>
<feature type="region of interest" description="Disordered" evidence="1">
    <location>
        <begin position="603"/>
        <end position="647"/>
    </location>
</feature>
<accession>A0AAW0FYK6</accession>
<feature type="compositionally biased region" description="Basic and acidic residues" evidence="1">
    <location>
        <begin position="132"/>
        <end position="176"/>
    </location>
</feature>
<feature type="compositionally biased region" description="Acidic residues" evidence="1">
    <location>
        <begin position="315"/>
        <end position="332"/>
    </location>
</feature>
<evidence type="ECO:0000256" key="1">
    <source>
        <dbReference type="SAM" id="MobiDB-lite"/>
    </source>
</evidence>
<feature type="region of interest" description="Disordered" evidence="1">
    <location>
        <begin position="1"/>
        <end position="58"/>
    </location>
</feature>
<evidence type="ECO:0000313" key="3">
    <source>
        <dbReference type="Proteomes" id="UP001385951"/>
    </source>
</evidence>
<organism evidence="2 3">
    <name type="scientific">Cerrena zonata</name>
    <dbReference type="NCBI Taxonomy" id="2478898"/>
    <lineage>
        <taxon>Eukaryota</taxon>
        <taxon>Fungi</taxon>
        <taxon>Dikarya</taxon>
        <taxon>Basidiomycota</taxon>
        <taxon>Agaricomycotina</taxon>
        <taxon>Agaricomycetes</taxon>
        <taxon>Polyporales</taxon>
        <taxon>Cerrenaceae</taxon>
        <taxon>Cerrena</taxon>
    </lineage>
</organism>
<feature type="compositionally biased region" description="Basic residues" evidence="1">
    <location>
        <begin position="605"/>
        <end position="614"/>
    </location>
</feature>
<comment type="caution">
    <text evidence="2">The sequence shown here is derived from an EMBL/GenBank/DDBJ whole genome shotgun (WGS) entry which is preliminary data.</text>
</comment>
<protein>
    <submittedName>
        <fullName evidence="2">Uncharacterized protein</fullName>
    </submittedName>
</protein>
<keyword evidence="3" id="KW-1185">Reference proteome</keyword>
<reference evidence="2 3" key="1">
    <citation type="submission" date="2022-09" db="EMBL/GenBank/DDBJ databases">
        <authorList>
            <person name="Palmer J.M."/>
        </authorList>
    </citation>
    <scope>NUCLEOTIDE SEQUENCE [LARGE SCALE GENOMIC DNA]</scope>
    <source>
        <strain evidence="2 3">DSM 7382</strain>
    </source>
</reference>
<evidence type="ECO:0000313" key="2">
    <source>
        <dbReference type="EMBL" id="KAK7682713.1"/>
    </source>
</evidence>
<feature type="compositionally biased region" description="Polar residues" evidence="1">
    <location>
        <begin position="698"/>
        <end position="722"/>
    </location>
</feature>
<feature type="region of interest" description="Disordered" evidence="1">
    <location>
        <begin position="682"/>
        <end position="723"/>
    </location>
</feature>
<gene>
    <name evidence="2" type="ORF">QCA50_014096</name>
</gene>
<dbReference type="EMBL" id="JASBNA010000034">
    <property type="protein sequence ID" value="KAK7682713.1"/>
    <property type="molecule type" value="Genomic_DNA"/>
</dbReference>
<proteinExistence type="predicted"/>
<feature type="region of interest" description="Disordered" evidence="1">
    <location>
        <begin position="306"/>
        <end position="397"/>
    </location>
</feature>
<feature type="region of interest" description="Disordered" evidence="1">
    <location>
        <begin position="464"/>
        <end position="483"/>
    </location>
</feature>
<sequence length="874" mass="96110">MSQNRKPEPPSSSQNPRGPNRSRGGHPRASAQSHRYEPYSNIGGDRSDHHLGTGGHRPPPYSTPQWVCRHPLGFHHDRGCEQCASQRRHITEAIQTDASLAARIAQASIDDPEALRLEIDEVQWELSTSQQHLDDCQRDLEDSRREAAQRRSEVEQARADLERERRHQSRPREHSPATRGRHPRWNGDPALNPHQGVSSALASIELLQSQLRQAEVARDNYRTHAEELTTLLLQQGHTVVAASGADVSTTLPRPYFRLEQPVQGTAPCYVVPVPDADVEMGESEQTPPTFLTRREFVLNSDGALVRHRSDPYDLPTDDEEVESDDDDFDDDDSVGRPTKSKKKAQSANKGKGKVEQTPPPPPSTSADGGSRRPPPSAPRVDRRQWPVPTPDWDRNSLPADRALWSDESNLARGSDIGPVPWTSPSSSAFTAPVVGWGNPHGHTQQHGWGAMDRAFTPAPYFSRGGGNRSIAPNRSTNRYQPPRPGVFNGIQWVARRIPRQGLAANLHGQARYEHEMTQGINAPRPPLQPGEIPPGFVSANVTTVEILRNLMDRALTSGNPGAREAVDILGDLRNVAGRAPHPRHELETIVLEEYMGKPAWAGGKAHLKPSKKGAKSAPSLLPAPAPAETDQPLSAEGSIPDPAPPIQDVHMDAVQDETVAPDVPGTEGMAPRGDKVAAPASELNEGLVGNNAPGVEGSTESSNASVSNHPHPTAQSTSGTSSIEERIRGGFNLSNPDLAREFMTLLDSAESPLQRPDPVLWDEFTTHRPGMQIFSIPMDNLLDLHRQLRRGFLVVVRRTPRPRTLYSVFLTLQALRDHWVDRPGFIPANARPTIVELTTEEVSSAEAIVHHFTMHGVLPNELDDLMIFLDRIRT</sequence>
<dbReference type="AlphaFoldDB" id="A0AAW0FYK6"/>